<dbReference type="CDD" id="cd18808">
    <property type="entry name" value="SF1_C_Upf1"/>
    <property type="match status" value="1"/>
</dbReference>
<dbReference type="FunFam" id="3.40.50.300:FF:002063">
    <property type="entry name" value="DNA helicase related protein"/>
    <property type="match status" value="1"/>
</dbReference>
<proteinExistence type="predicted"/>
<evidence type="ECO:0000256" key="1">
    <source>
        <dbReference type="SAM" id="MobiDB-lite"/>
    </source>
</evidence>
<dbReference type="InterPro" id="IPR041677">
    <property type="entry name" value="DNA2/NAM7_AAA_11"/>
</dbReference>
<dbReference type="FunFam" id="3.40.960.10:FF:000002">
    <property type="entry name" value="DNA helicase related protein"/>
    <property type="match status" value="1"/>
</dbReference>
<dbReference type="Proteomes" id="UP000196205">
    <property type="component" value="Chromosome"/>
</dbReference>
<dbReference type="GO" id="GO:0004386">
    <property type="term" value="F:helicase activity"/>
    <property type="evidence" value="ECO:0007669"/>
    <property type="project" value="UniProtKB-KW"/>
</dbReference>
<dbReference type="InterPro" id="IPR021754">
    <property type="entry name" value="DUF3320"/>
</dbReference>
<dbReference type="PANTHER" id="PTHR10887">
    <property type="entry name" value="DNA2/NAM7 HELICASE FAMILY"/>
    <property type="match status" value="1"/>
</dbReference>
<feature type="domain" description="DUF3320" evidence="2">
    <location>
        <begin position="1852"/>
        <end position="1900"/>
    </location>
</feature>
<dbReference type="RefSeq" id="WP_087652074.1">
    <property type="nucleotide sequence ID" value="NZ_CP021509.1"/>
</dbReference>
<evidence type="ECO:0000259" key="5">
    <source>
        <dbReference type="Pfam" id="PF18741"/>
    </source>
</evidence>
<feature type="domain" description="DNA2/NAM7 helicase helicase" evidence="3">
    <location>
        <begin position="1356"/>
        <end position="1398"/>
    </location>
</feature>
<dbReference type="InterPro" id="IPR045055">
    <property type="entry name" value="DNA2/NAM7-like"/>
</dbReference>
<evidence type="ECO:0000313" key="6">
    <source>
        <dbReference type="EMBL" id="ARW48846.1"/>
    </source>
</evidence>
<keyword evidence="6" id="KW-0347">Helicase</keyword>
<dbReference type="Pfam" id="PF11784">
    <property type="entry name" value="DUF3320"/>
    <property type="match status" value="1"/>
</dbReference>
<evidence type="ECO:0000259" key="2">
    <source>
        <dbReference type="Pfam" id="PF11784"/>
    </source>
</evidence>
<dbReference type="InterPro" id="IPR049468">
    <property type="entry name" value="Restrct_endonuc-II-like_dom"/>
</dbReference>
<dbReference type="InterPro" id="IPR027417">
    <property type="entry name" value="P-loop_NTPase"/>
</dbReference>
<dbReference type="OrthoDB" id="9757917at2"/>
<keyword evidence="6" id="KW-0378">Hydrolase</keyword>
<keyword evidence="6" id="KW-0547">Nucleotide-binding</keyword>
<keyword evidence="6" id="KW-0067">ATP-binding</keyword>
<gene>
    <name evidence="6" type="ORF">S1001342_02555</name>
</gene>
<name>A0A1Y0Y9L5_ACEPA</name>
<accession>A0A1Y0Y9L5</accession>
<feature type="domain" description="Restriction endonuclease type II-like" evidence="5">
    <location>
        <begin position="1665"/>
        <end position="1762"/>
    </location>
</feature>
<dbReference type="InterPro" id="IPR025103">
    <property type="entry name" value="DUF4011"/>
</dbReference>
<dbReference type="PANTHER" id="PTHR10887:SF495">
    <property type="entry name" value="HELICASE SENATAXIN ISOFORM X1-RELATED"/>
    <property type="match status" value="1"/>
</dbReference>
<dbReference type="Pfam" id="PF13195">
    <property type="entry name" value="DUF4011"/>
    <property type="match status" value="1"/>
</dbReference>
<feature type="compositionally biased region" description="Acidic residues" evidence="1">
    <location>
        <begin position="367"/>
        <end position="376"/>
    </location>
</feature>
<evidence type="ECO:0000259" key="4">
    <source>
        <dbReference type="Pfam" id="PF13087"/>
    </source>
</evidence>
<dbReference type="Pfam" id="PF13086">
    <property type="entry name" value="AAA_11"/>
    <property type="match status" value="2"/>
</dbReference>
<dbReference type="Pfam" id="PF18741">
    <property type="entry name" value="MTES_1575"/>
    <property type="match status" value="1"/>
</dbReference>
<dbReference type="Pfam" id="PF13087">
    <property type="entry name" value="AAA_12"/>
    <property type="match status" value="1"/>
</dbReference>
<feature type="compositionally biased region" description="Low complexity" evidence="1">
    <location>
        <begin position="1782"/>
        <end position="1792"/>
    </location>
</feature>
<feature type="domain" description="DNA2/NAM7 helicase helicase" evidence="3">
    <location>
        <begin position="708"/>
        <end position="812"/>
    </location>
</feature>
<dbReference type="InterPro" id="IPR041679">
    <property type="entry name" value="DNA2/NAM7-like_C"/>
</dbReference>
<dbReference type="Gene3D" id="3.10.620.30">
    <property type="match status" value="1"/>
</dbReference>
<feature type="region of interest" description="Disordered" evidence="1">
    <location>
        <begin position="670"/>
        <end position="689"/>
    </location>
</feature>
<dbReference type="InterPro" id="IPR047187">
    <property type="entry name" value="SF1_C_Upf1"/>
</dbReference>
<dbReference type="InterPro" id="IPR011335">
    <property type="entry name" value="Restrct_endonuc-II-like"/>
</dbReference>
<sequence length="2010" mass="222968">MITADKGDFWVDTEQKQISENTDHPLPAETPSLQIALQEAVNASLWENSVPVLEELAFDNKTDVEYPAVEITISSEPPFLTPRTWMLQQVRPQELRVLNDRDITLDGALLSAQTEASKAVVTVIARAGEQELTKTTRDVRVLARNEWGGLCGIPDILAAFVLPNDPAIARILRNAADILQQAGQVASLEGYQGDKTRVWAQAQAIWCAICGLNITYINPPASFVEHGQRIRLPSQVYEERLATCLDTTVLFAACLEAIGLRPLIVLTKGHAFAGFWLSQQDAGASVVQDLPGIRNRLKLDDLRVFETTLVTAARKPSFAIACERGEAHLRDIGDDDEDAFREIIDVHRARLRRIRPLSTPGLRTDTALDETSEDTSEQPLFEAPPALREEREEELLPDRPADRVQRWCNRLLDMSARNRLLNLPKSDRQQIEIECPEPATLEDMLADMRAGGNAKPLRFISAPDLMDEDDPRNKSLHQGRHQEDAARAYAIEALARREIVVPRKKENLQNALIEIYRQARAAEQEGGTNVLFLTIGALAWTPEDKSKPYLAPLILVPVILERASIKSPFTLRAHSDETRINTTLLEMLRADYDIRIPLLEHENLPEDGSGLDVPKIIEAFRLHLRHIPGWEIREHVSLTTLSFSKFLMWKDLLERRDKLATNDVASRLLNGVQEPEQDGATPSNGFDASQDLDTALAEADLVCPMEADSSQLKAVARAAAGENFVLIGPPGTGKSQTIGNIIANTLAQGRTVLFVAEKRTALEVVRNRLAKLGIAEFCLDLFSPKASKMGVLQQFQTAQAALEDFQQEEYAHTKQTLDALRLELNAYVHALHAPRRNGWTPYRGIGITLRAQEEKIVRIPLVWRDADAHSKTDYDNLVQAAEDLATLYARIGDIVVSPQLAGLEQTEWSPLWEARLLETVNATLAALEELRNAAHDVVKALALGADNLSFIRLGQIDALCAHLLQPHVAGWAFGDAAQDICSQVLAEKEQVAKHRTLTEDLNTRWKESVDTLPVSDILTEWRTAKEKWLIARSMGQKAIRKRLNDHATAMPEDCESDLEKLVERQTIANKLEEAPHKAHIGALWRGLETDFDQVNLVFEWGQQARNHLGGCMADTAALLSARTHLKTLLTEGQDLLAPGGSVHTALTQYRAAFSALQTTLKTLTECSASNISALVNPKAPDWLNEVSEKLQSWKNSARELRDWCAWQRACHHAAQLGLTPLVTAIEQGLVSQEDVLSVFEANYARWWTMHAVSDSALLSGFVAATHEGRILRFRELDEKLKNLAVRLIRARLAGQIPGEATRQHDPEYKVLTREIAKKTRHLPVRQLAEKMPHALRTLTPCLMMSPLSVAQYLPADAEPFDLVIFDEASQIATWDAIGAIGRGKQVIVVGDPKQLPPTDFFIAGKAAEDAAISDEMTDLDSILDECLGAGIPAISLEWHYRSRHESLIAFSNQTYYSGNLVTFPSPVTSDQAVSFRFVPKGIYEPGRNGSHTNPVEARMVVAEAVKIMRDGRERSVGIVTFNSEQQKLIVDLLEAEVRKDPSLERFTGDAAPEPLLVKNLENIQGEERDVMLFSLTYGPDVAGKISMNFGPLNREGGERRLNVAITRAREQLIVFGSLRGDKIAIERTRAAGVRDLRRFLLFAERGATALAGAHEGSVGGYDSVFEIEVASMLRAKGWDVITQVGVSGFRIDLGVVDPDLPTTFLAGIECDGATYHRSATARDRDRLRQAVLENLGWNILRIWSTDWWTNAPREVERVDRALNAFLEEARKKRAEQAEHDAAMAAASLSETSPEIEEISANSVATSHAEPLAETPPSDALALAAPPSEPLYAKAPTESVTLTPSKPVIDPSRFHQEDYLPTLTQLIHQIVDEAGVIREDVLIQTLSRDHGFARVGREIRERIQRAVPSSLGRTEESVGVFLWSERLPVAPRMPLSSFSSEKSIDPTKVPLPALVDLACRAIAIDCPDDEAITRMRDACGMSRMGQATRTRFAEALQAARLMNDNQTEVLF</sequence>
<reference evidence="6 7" key="1">
    <citation type="submission" date="2017-05" db="EMBL/GenBank/DDBJ databases">
        <title>Genome sequence of Acetobacter pasteurianus subsp. pasteurianus strain SRCM101342.</title>
        <authorList>
            <person name="Cho S.H."/>
        </authorList>
    </citation>
    <scope>NUCLEOTIDE SEQUENCE [LARGE SCALE GENOMIC DNA]</scope>
    <source>
        <strain evidence="6 7">SRCM101342</strain>
    </source>
</reference>
<evidence type="ECO:0000259" key="3">
    <source>
        <dbReference type="Pfam" id="PF13086"/>
    </source>
</evidence>
<protein>
    <submittedName>
        <fullName evidence="6">Putative ATP-dependent helicase</fullName>
    </submittedName>
</protein>
<feature type="compositionally biased region" description="Basic and acidic residues" evidence="1">
    <location>
        <begin position="387"/>
        <end position="396"/>
    </location>
</feature>
<dbReference type="SUPFAM" id="SSF52540">
    <property type="entry name" value="P-loop containing nucleoside triphosphate hydrolases"/>
    <property type="match status" value="1"/>
</dbReference>
<dbReference type="Gene3D" id="3.40.960.10">
    <property type="entry name" value="VSR Endonuclease"/>
    <property type="match status" value="1"/>
</dbReference>
<organism evidence="6 7">
    <name type="scientific">Acetobacter pasteurianus subsp. pasteurianus</name>
    <dbReference type="NCBI Taxonomy" id="481145"/>
    <lineage>
        <taxon>Bacteria</taxon>
        <taxon>Pseudomonadati</taxon>
        <taxon>Pseudomonadota</taxon>
        <taxon>Alphaproteobacteria</taxon>
        <taxon>Acetobacterales</taxon>
        <taxon>Acetobacteraceae</taxon>
        <taxon>Acetobacter</taxon>
    </lineage>
</organism>
<dbReference type="Gene3D" id="3.40.50.300">
    <property type="entry name" value="P-loop containing nucleotide triphosphate hydrolases"/>
    <property type="match status" value="3"/>
</dbReference>
<feature type="region of interest" description="Disordered" evidence="1">
    <location>
        <begin position="361"/>
        <end position="396"/>
    </location>
</feature>
<evidence type="ECO:0000313" key="7">
    <source>
        <dbReference type="Proteomes" id="UP000196205"/>
    </source>
</evidence>
<dbReference type="SUPFAM" id="SSF52980">
    <property type="entry name" value="Restriction endonuclease-like"/>
    <property type="match status" value="1"/>
</dbReference>
<feature type="domain" description="DNA2/NAM7 helicase-like C-terminal" evidence="4">
    <location>
        <begin position="1422"/>
        <end position="1617"/>
    </location>
</feature>
<dbReference type="EMBL" id="CP021509">
    <property type="protein sequence ID" value="ARW48846.1"/>
    <property type="molecule type" value="Genomic_DNA"/>
</dbReference>
<feature type="region of interest" description="Disordered" evidence="1">
    <location>
        <begin position="1776"/>
        <end position="1823"/>
    </location>
</feature>